<evidence type="ECO:0000313" key="11">
    <source>
        <dbReference type="EMBL" id="GBM51809.1"/>
    </source>
</evidence>
<evidence type="ECO:0000256" key="6">
    <source>
        <dbReference type="ARBA" id="ARBA00022679"/>
    </source>
</evidence>
<dbReference type="Pfam" id="PF00590">
    <property type="entry name" value="TP_methylase"/>
    <property type="match status" value="1"/>
</dbReference>
<comment type="similarity">
    <text evidence="3">Belongs to the diphthine synthase family.</text>
</comment>
<accession>A0A4Y2GGG1</accession>
<comment type="pathway">
    <text evidence="2">Protein modification; peptidyl-diphthamide biosynthesis.</text>
</comment>
<dbReference type="EMBL" id="BGPR01001350">
    <property type="protein sequence ID" value="GBM51809.1"/>
    <property type="molecule type" value="Genomic_DNA"/>
</dbReference>
<dbReference type="Proteomes" id="UP000499080">
    <property type="component" value="Unassembled WGS sequence"/>
</dbReference>
<reference evidence="11 12" key="1">
    <citation type="journal article" date="2019" name="Sci. Rep.">
        <title>Orb-weaving spider Araneus ventricosus genome elucidates the spidroin gene catalogue.</title>
        <authorList>
            <person name="Kono N."/>
            <person name="Nakamura H."/>
            <person name="Ohtoshi R."/>
            <person name="Moran D.A.P."/>
            <person name="Shinohara A."/>
            <person name="Yoshida Y."/>
            <person name="Fujiwara M."/>
            <person name="Mori M."/>
            <person name="Tomita M."/>
            <person name="Arakawa K."/>
        </authorList>
    </citation>
    <scope>NUCLEOTIDE SEQUENCE [LARGE SCALE GENOMIC DNA]</scope>
</reference>
<dbReference type="InterPro" id="IPR004551">
    <property type="entry name" value="Dphthn_synthase"/>
</dbReference>
<feature type="binding site" evidence="9">
    <location>
        <position position="226"/>
    </location>
    <ligand>
        <name>S-adenosyl-L-methionine</name>
        <dbReference type="ChEBI" id="CHEBI:59789"/>
    </ligand>
</feature>
<dbReference type="PANTHER" id="PTHR10882">
    <property type="entry name" value="DIPHTHINE SYNTHASE"/>
    <property type="match status" value="1"/>
</dbReference>
<dbReference type="FunFam" id="3.40.1010.10:FF:000004">
    <property type="entry name" value="Putative diphthine synthase"/>
    <property type="match status" value="1"/>
</dbReference>
<evidence type="ECO:0000256" key="9">
    <source>
        <dbReference type="PIRSR" id="PIRSR036432-1"/>
    </source>
</evidence>
<dbReference type="OrthoDB" id="2516at2759"/>
<dbReference type="NCBIfam" id="TIGR00522">
    <property type="entry name" value="dph5"/>
    <property type="match status" value="1"/>
</dbReference>
<evidence type="ECO:0000313" key="12">
    <source>
        <dbReference type="Proteomes" id="UP000499080"/>
    </source>
</evidence>
<comment type="function">
    <text evidence="1">S-adenosyl-L-methionine-dependent methyltransferase that catalyzes four methylations of the modified target histidine residue in translation elongation factor 2 (EF-2), to form an intermediate called diphthine methyl ester. The four successive methylation reactions represent the second step of diphthamide biosynthesis.</text>
</comment>
<feature type="binding site" evidence="9">
    <location>
        <position position="251"/>
    </location>
    <ligand>
        <name>S-adenosyl-L-methionine</name>
        <dbReference type="ChEBI" id="CHEBI:59789"/>
    </ligand>
</feature>
<feature type="binding site" evidence="9">
    <location>
        <position position="163"/>
    </location>
    <ligand>
        <name>S-adenosyl-L-methionine</name>
        <dbReference type="ChEBI" id="CHEBI:59789"/>
    </ligand>
</feature>
<name>A0A4Y2GGG1_ARAVE</name>
<dbReference type="InterPro" id="IPR035996">
    <property type="entry name" value="4pyrrol_Methylase_sf"/>
</dbReference>
<proteinExistence type="inferred from homology"/>
<feature type="binding site" evidence="9">
    <location>
        <position position="9"/>
    </location>
    <ligand>
        <name>S-adenosyl-L-methionine</name>
        <dbReference type="ChEBI" id="CHEBI:59789"/>
    </ligand>
</feature>
<dbReference type="CDD" id="cd11647">
    <property type="entry name" value="DHP5_DphB"/>
    <property type="match status" value="1"/>
</dbReference>
<evidence type="ECO:0000256" key="2">
    <source>
        <dbReference type="ARBA" id="ARBA00005156"/>
    </source>
</evidence>
<dbReference type="InterPro" id="IPR000878">
    <property type="entry name" value="4pyrrol_Mease"/>
</dbReference>
<dbReference type="FunFam" id="3.30.950.10:FF:000004">
    <property type="entry name" value="Diphthine synthase putative"/>
    <property type="match status" value="1"/>
</dbReference>
<dbReference type="InterPro" id="IPR014777">
    <property type="entry name" value="4pyrrole_Mease_sub1"/>
</dbReference>
<organism evidence="11 12">
    <name type="scientific">Araneus ventricosus</name>
    <name type="common">Orbweaver spider</name>
    <name type="synonym">Epeira ventricosa</name>
    <dbReference type="NCBI Taxonomy" id="182803"/>
    <lineage>
        <taxon>Eukaryota</taxon>
        <taxon>Metazoa</taxon>
        <taxon>Ecdysozoa</taxon>
        <taxon>Arthropoda</taxon>
        <taxon>Chelicerata</taxon>
        <taxon>Arachnida</taxon>
        <taxon>Araneae</taxon>
        <taxon>Araneomorphae</taxon>
        <taxon>Entelegynae</taxon>
        <taxon>Araneoidea</taxon>
        <taxon>Araneidae</taxon>
        <taxon>Araneus</taxon>
    </lineage>
</organism>
<comment type="catalytic activity">
    <reaction evidence="8">
        <text>2-[(3S)-amino-3-carboxypropyl]-L-histidyl-[translation elongation factor 2] + 4 S-adenosyl-L-methionine = diphthine methyl ester-[translation elongation factor 2] + 4 S-adenosyl-L-homocysteine + 3 H(+)</text>
        <dbReference type="Rhea" id="RHEA:42652"/>
        <dbReference type="Rhea" id="RHEA-COMP:9749"/>
        <dbReference type="Rhea" id="RHEA-COMP:10173"/>
        <dbReference type="ChEBI" id="CHEBI:15378"/>
        <dbReference type="ChEBI" id="CHEBI:57856"/>
        <dbReference type="ChEBI" id="CHEBI:59789"/>
        <dbReference type="ChEBI" id="CHEBI:73995"/>
        <dbReference type="ChEBI" id="CHEBI:79005"/>
        <dbReference type="EC" id="2.1.1.314"/>
    </reaction>
</comment>
<comment type="caution">
    <text evidence="11">The sequence shown here is derived from an EMBL/GenBank/DDBJ whole genome shotgun (WGS) entry which is preliminary data.</text>
</comment>
<dbReference type="AlphaFoldDB" id="A0A4Y2GGG1"/>
<feature type="binding site" evidence="9">
    <location>
        <begin position="112"/>
        <end position="113"/>
    </location>
    <ligand>
        <name>S-adenosyl-L-methionine</name>
        <dbReference type="ChEBI" id="CHEBI:59789"/>
    </ligand>
</feature>
<dbReference type="EC" id="2.1.1.314" evidence="4"/>
<keyword evidence="7 9" id="KW-0949">S-adenosyl-L-methionine</keyword>
<keyword evidence="5" id="KW-0489">Methyltransferase</keyword>
<sequence length="287" mass="32202">MLYFIGLGLGDPKDITVKGLEIVKKAKRVYLESYTSILTVGKEKLEEFYGREVIVADREMVEQDSDSILQGGGEEDIAFLVVGDPFGATTHTDMILRAFQKNIPYKVVHNASIMNAVGCCGLQLYRFGETVSIVFWTEEWKPDSFYDKISMNRNNGLHTLCLLDIKVKEQSIENLIKGKKIYEPPRFMTVSCAAQQLLEIIEKKRGQGDERLAYTEDTVCVGLRKVGSDDQKIIAAPLRRMATVDLGEPLHSLIICGDLHPVEKEMLEMFVEEKGCLDACIPVESTV</sequence>
<evidence type="ECO:0000256" key="1">
    <source>
        <dbReference type="ARBA" id="ARBA00004006"/>
    </source>
</evidence>
<dbReference type="UniPathway" id="UPA00559"/>
<dbReference type="SUPFAM" id="SSF53790">
    <property type="entry name" value="Tetrapyrrole methylase"/>
    <property type="match status" value="1"/>
</dbReference>
<gene>
    <name evidence="11" type="primary">DPH5</name>
    <name evidence="11" type="ORF">AVEN_4321_1</name>
</gene>
<dbReference type="Gene3D" id="3.30.950.10">
    <property type="entry name" value="Methyltransferase, Cobalt-precorrin-4 Transmethylase, Domain 2"/>
    <property type="match status" value="1"/>
</dbReference>
<evidence type="ECO:0000256" key="4">
    <source>
        <dbReference type="ARBA" id="ARBA00011927"/>
    </source>
</evidence>
<evidence type="ECO:0000259" key="10">
    <source>
        <dbReference type="Pfam" id="PF00590"/>
    </source>
</evidence>
<evidence type="ECO:0000256" key="3">
    <source>
        <dbReference type="ARBA" id="ARBA00006729"/>
    </source>
</evidence>
<keyword evidence="6" id="KW-0808">Transferase</keyword>
<feature type="binding site" evidence="9">
    <location>
        <position position="84"/>
    </location>
    <ligand>
        <name>S-adenosyl-L-methionine</name>
        <dbReference type="ChEBI" id="CHEBI:59789"/>
    </ligand>
</feature>
<dbReference type="InterPro" id="IPR014776">
    <property type="entry name" value="4pyrrole_Mease_sub2"/>
</dbReference>
<dbReference type="GO" id="GO:0141133">
    <property type="term" value="F:diphthine methyl ester synthase activity"/>
    <property type="evidence" value="ECO:0007669"/>
    <property type="project" value="UniProtKB-EC"/>
</dbReference>
<protein>
    <recommendedName>
        <fullName evidence="4">diphthine methyl ester synthase</fullName>
        <ecNumber evidence="4">2.1.1.314</ecNumber>
    </recommendedName>
</protein>
<feature type="binding site" evidence="9">
    <location>
        <position position="87"/>
    </location>
    <ligand>
        <name>S-adenosyl-L-methionine</name>
        <dbReference type="ChEBI" id="CHEBI:59789"/>
    </ligand>
</feature>
<evidence type="ECO:0000256" key="5">
    <source>
        <dbReference type="ARBA" id="ARBA00022603"/>
    </source>
</evidence>
<evidence type="ECO:0000256" key="8">
    <source>
        <dbReference type="ARBA" id="ARBA00048752"/>
    </source>
</evidence>
<feature type="domain" description="Tetrapyrrole methylase" evidence="10">
    <location>
        <begin position="1"/>
        <end position="239"/>
    </location>
</feature>
<dbReference type="GO" id="GO:0017183">
    <property type="term" value="P:protein histidyl modification to diphthamide"/>
    <property type="evidence" value="ECO:0007669"/>
    <property type="project" value="UniProtKB-UniPathway"/>
</dbReference>
<evidence type="ECO:0000256" key="7">
    <source>
        <dbReference type="ARBA" id="ARBA00022691"/>
    </source>
</evidence>
<keyword evidence="12" id="KW-1185">Reference proteome</keyword>
<dbReference type="GO" id="GO:0032259">
    <property type="term" value="P:methylation"/>
    <property type="evidence" value="ECO:0007669"/>
    <property type="project" value="UniProtKB-KW"/>
</dbReference>
<dbReference type="PIRSF" id="PIRSF036432">
    <property type="entry name" value="Diphthine_synth"/>
    <property type="match status" value="1"/>
</dbReference>
<dbReference type="PANTHER" id="PTHR10882:SF0">
    <property type="entry name" value="DIPHTHINE METHYL ESTER SYNTHASE"/>
    <property type="match status" value="1"/>
</dbReference>
<dbReference type="Gene3D" id="3.40.1010.10">
    <property type="entry name" value="Cobalt-precorrin-4 Transmethylase, Domain 1"/>
    <property type="match status" value="1"/>
</dbReference>
<dbReference type="HAMAP" id="MF_01084">
    <property type="entry name" value="Diphthine_synth"/>
    <property type="match status" value="1"/>
</dbReference>